<proteinExistence type="predicted"/>
<dbReference type="GO" id="GO:0000166">
    <property type="term" value="F:nucleotide binding"/>
    <property type="evidence" value="ECO:0007669"/>
    <property type="project" value="UniProtKB-KW"/>
</dbReference>
<dbReference type="Proteomes" id="UP000214588">
    <property type="component" value="Unassembled WGS sequence"/>
</dbReference>
<accession>A0A226C016</accession>
<dbReference type="InterPro" id="IPR006674">
    <property type="entry name" value="HD_domain"/>
</dbReference>
<evidence type="ECO:0000256" key="6">
    <source>
        <dbReference type="ARBA" id="ARBA00049417"/>
    </source>
</evidence>
<dbReference type="CDD" id="cd00077">
    <property type="entry name" value="HDc"/>
    <property type="match status" value="1"/>
</dbReference>
<evidence type="ECO:0000256" key="3">
    <source>
        <dbReference type="ARBA" id="ARBA00022741"/>
    </source>
</evidence>
<dbReference type="Gene3D" id="1.10.3210.10">
    <property type="entry name" value="Hypothetical protein af1432"/>
    <property type="match status" value="1"/>
</dbReference>
<evidence type="ECO:0000256" key="2">
    <source>
        <dbReference type="ARBA" id="ARBA00022723"/>
    </source>
</evidence>
<dbReference type="InterPro" id="IPR003607">
    <property type="entry name" value="HD/PDEase_dom"/>
</dbReference>
<evidence type="ECO:0000256" key="4">
    <source>
        <dbReference type="ARBA" id="ARBA00022801"/>
    </source>
</evidence>
<comment type="catalytic activity">
    <reaction evidence="6">
        <text>P(1),P(4)-bis(5'-adenosyl) tetraphosphate + H2O = 2 ADP + 2 H(+)</text>
        <dbReference type="Rhea" id="RHEA:24252"/>
        <dbReference type="ChEBI" id="CHEBI:15377"/>
        <dbReference type="ChEBI" id="CHEBI:15378"/>
        <dbReference type="ChEBI" id="CHEBI:58141"/>
        <dbReference type="ChEBI" id="CHEBI:456216"/>
        <dbReference type="EC" id="3.6.1.41"/>
    </reaction>
</comment>
<gene>
    <name evidence="8" type="ORF">CDO51_05985</name>
</gene>
<keyword evidence="2" id="KW-0479">Metal-binding</keyword>
<dbReference type="AlphaFoldDB" id="A0A226C016"/>
<dbReference type="EMBL" id="NIQC01000010">
    <property type="protein sequence ID" value="OWZ83934.1"/>
    <property type="molecule type" value="Genomic_DNA"/>
</dbReference>
<sequence>MNYQILYDYYEKELQKTLSYKRFEHSLNVVETAFKISEFFSIEKDRVALAALVHDRGKEISNKRLLSIAKEQNLIYDESEEIYPELLHGPIGAYLLEYDNKIRDEKILNSVRYHTTGRPNMSQLEIIIFLADLVEPNRSYPRVDDLRKLVFNEPYEALLKSLDWTLEYLMRTGKVIHPLTVKTRNHYLNKV</sequence>
<organism evidence="8 9">
    <name type="scientific">Natranaerobius trueperi</name>
    <dbReference type="NCBI Taxonomy" id="759412"/>
    <lineage>
        <taxon>Bacteria</taxon>
        <taxon>Bacillati</taxon>
        <taxon>Bacillota</taxon>
        <taxon>Clostridia</taxon>
        <taxon>Natranaerobiales</taxon>
        <taxon>Natranaerobiaceae</taxon>
        <taxon>Natranaerobius</taxon>
    </lineage>
</organism>
<reference evidence="8 9" key="1">
    <citation type="submission" date="2017-06" db="EMBL/GenBank/DDBJ databases">
        <title>Draft Genome Sequence of Natranaerobius trueperi halophilic, alkalithermophilic bacteria from soda lakes.</title>
        <authorList>
            <person name="Zhao B."/>
        </authorList>
    </citation>
    <scope>NUCLEOTIDE SEQUENCE [LARGE SCALE GENOMIC DNA]</scope>
    <source>
        <strain evidence="8 9">DSM 18760</strain>
    </source>
</reference>
<dbReference type="GO" id="GO:0008803">
    <property type="term" value="F:bis(5'-nucleosyl)-tetraphosphatase (symmetrical) activity"/>
    <property type="evidence" value="ECO:0007669"/>
    <property type="project" value="UniProtKB-EC"/>
</dbReference>
<protein>
    <recommendedName>
        <fullName evidence="1">bis(5'-nucleosyl)-tetraphosphatase (symmetrical)</fullName>
        <ecNumber evidence="1">3.6.1.41</ecNumber>
    </recommendedName>
</protein>
<dbReference type="SMART" id="SM00471">
    <property type="entry name" value="HDc"/>
    <property type="match status" value="1"/>
</dbReference>
<dbReference type="SUPFAM" id="SSF109604">
    <property type="entry name" value="HD-domain/PDEase-like"/>
    <property type="match status" value="1"/>
</dbReference>
<dbReference type="GO" id="GO:0046872">
    <property type="term" value="F:metal ion binding"/>
    <property type="evidence" value="ECO:0007669"/>
    <property type="project" value="UniProtKB-KW"/>
</dbReference>
<evidence type="ECO:0000256" key="1">
    <source>
        <dbReference type="ARBA" id="ARBA00012506"/>
    </source>
</evidence>
<dbReference type="PANTHER" id="PTHR35795:SF1">
    <property type="entry name" value="BIS(5'-NUCLEOSYL)-TETRAPHOSPHATASE, SYMMETRICAL"/>
    <property type="match status" value="1"/>
</dbReference>
<dbReference type="InterPro" id="IPR051094">
    <property type="entry name" value="Diverse_Catalytic_Enzymes"/>
</dbReference>
<dbReference type="PANTHER" id="PTHR35795">
    <property type="entry name" value="SLR1885 PROTEIN"/>
    <property type="match status" value="1"/>
</dbReference>
<dbReference type="InterPro" id="IPR005249">
    <property type="entry name" value="YqeK"/>
</dbReference>
<keyword evidence="4 8" id="KW-0378">Hydrolase</keyword>
<dbReference type="NCBIfam" id="TIGR00488">
    <property type="entry name" value="bis(5'-nucleosyl)-tetraphosphatase (symmetrical) YqeK"/>
    <property type="match status" value="1"/>
</dbReference>
<dbReference type="EC" id="3.6.1.41" evidence="1"/>
<evidence type="ECO:0000313" key="9">
    <source>
        <dbReference type="Proteomes" id="UP000214588"/>
    </source>
</evidence>
<name>A0A226C016_9FIRM</name>
<dbReference type="Pfam" id="PF01966">
    <property type="entry name" value="HD"/>
    <property type="match status" value="1"/>
</dbReference>
<comment type="caution">
    <text evidence="8">The sequence shown here is derived from an EMBL/GenBank/DDBJ whole genome shotgun (WGS) entry which is preliminary data.</text>
</comment>
<evidence type="ECO:0000259" key="7">
    <source>
        <dbReference type="SMART" id="SM00471"/>
    </source>
</evidence>
<feature type="domain" description="HD/PDEase" evidence="7">
    <location>
        <begin position="18"/>
        <end position="146"/>
    </location>
</feature>
<keyword evidence="3" id="KW-0547">Nucleotide-binding</keyword>
<keyword evidence="9" id="KW-1185">Reference proteome</keyword>
<dbReference type="RefSeq" id="WP_089023394.1">
    <property type="nucleotide sequence ID" value="NZ_NIQC01000010.1"/>
</dbReference>
<evidence type="ECO:0000313" key="8">
    <source>
        <dbReference type="EMBL" id="OWZ83934.1"/>
    </source>
</evidence>
<dbReference type="OrthoDB" id="5295945at2"/>
<keyword evidence="5" id="KW-0408">Iron</keyword>
<evidence type="ECO:0000256" key="5">
    <source>
        <dbReference type="ARBA" id="ARBA00023004"/>
    </source>
</evidence>